<dbReference type="Proteomes" id="UP000039865">
    <property type="component" value="Unassembled WGS sequence"/>
</dbReference>
<protein>
    <recommendedName>
        <fullName evidence="5">Transmembrane protein</fullName>
    </recommendedName>
</protein>
<feature type="transmembrane region" description="Helical" evidence="2">
    <location>
        <begin position="39"/>
        <end position="56"/>
    </location>
</feature>
<reference evidence="3 4" key="1">
    <citation type="submission" date="2014-06" db="EMBL/GenBank/DDBJ databases">
        <authorList>
            <person name="Swart Estienne"/>
        </authorList>
    </citation>
    <scope>NUCLEOTIDE SEQUENCE [LARGE SCALE GENOMIC DNA]</scope>
    <source>
        <strain evidence="3 4">130c</strain>
    </source>
</reference>
<sequence>MQAQKRKSIFGETLRALDRFGQPVTLTIDKHNQYKTKSGGVLTIVSLLIIIAYLIYNLNDVYNQKFQITSTSLLKELLRTKEIHNVQNSFDIAAQVVYTGPDSYVADNIDLYFTIYAQQLKRIGLGAHGTANFSLDYQIHFEPCKSGRFKDLDDAAEIRGINNYFMCPKNTDFSVMGDFGSIEQKMLVVIVDYCNQTFLDLQSPNSNRICKSMEEIDQIVPFTILYYHSLQSQFDQYDFSDNPLKQTLIEVPLQLISGICSAYFYKFTETKVTLKDHFLSNSLGQKDIIFYNYDQKKNDNMNFNYYPTDKTLGSAYLPNGWPLVAVLHLMDPYVKLESRIRFSITDAMSQTGGFAGTITLIFFLLSKFAKLGSYEEAMIKKLYQTKGIQKGNLIKDGAIKEDNKNRKNIIQIFNSNETGQQDPLRKLRKLDFCMNILLSNQEIQIANLAQNHYIEYDKDKKVERSISMMNSKDQSQDIKSKLKEMFVKNMPQQRHQILLTKLLELYQVTQPKELSKQGKTISSMQSALKSDKVKTFNISSRKSRQSGKLPKKPKNDSNITAVDLAKVFDIRRKLTQNMGKQKQIS</sequence>
<evidence type="ECO:0000256" key="2">
    <source>
        <dbReference type="SAM" id="Phobius"/>
    </source>
</evidence>
<keyword evidence="4" id="KW-1185">Reference proteome</keyword>
<keyword evidence="2" id="KW-0812">Transmembrane</keyword>
<organism evidence="3 4">
    <name type="scientific">Stylonychia lemnae</name>
    <name type="common">Ciliate</name>
    <dbReference type="NCBI Taxonomy" id="5949"/>
    <lineage>
        <taxon>Eukaryota</taxon>
        <taxon>Sar</taxon>
        <taxon>Alveolata</taxon>
        <taxon>Ciliophora</taxon>
        <taxon>Intramacronucleata</taxon>
        <taxon>Spirotrichea</taxon>
        <taxon>Stichotrichia</taxon>
        <taxon>Sporadotrichida</taxon>
        <taxon>Oxytrichidae</taxon>
        <taxon>Stylonychinae</taxon>
        <taxon>Stylonychia</taxon>
    </lineage>
</organism>
<feature type="compositionally biased region" description="Basic residues" evidence="1">
    <location>
        <begin position="541"/>
        <end position="552"/>
    </location>
</feature>
<keyword evidence="2" id="KW-1133">Transmembrane helix</keyword>
<evidence type="ECO:0008006" key="5">
    <source>
        <dbReference type="Google" id="ProtNLM"/>
    </source>
</evidence>
<evidence type="ECO:0000313" key="4">
    <source>
        <dbReference type="Proteomes" id="UP000039865"/>
    </source>
</evidence>
<dbReference type="PANTHER" id="PTHR31398:SF0">
    <property type="entry name" value="MEIOTIC NUCLEAR DIVISION PROTEIN 1 HOMOLOG"/>
    <property type="match status" value="1"/>
</dbReference>
<dbReference type="GO" id="GO:0005634">
    <property type="term" value="C:nucleus"/>
    <property type="evidence" value="ECO:0007669"/>
    <property type="project" value="TreeGrafter"/>
</dbReference>
<keyword evidence="2" id="KW-0472">Membrane</keyword>
<dbReference type="EMBL" id="CCKQ01015290">
    <property type="protein sequence ID" value="CDW87111.1"/>
    <property type="molecule type" value="Genomic_DNA"/>
</dbReference>
<dbReference type="AlphaFoldDB" id="A0A078AYA0"/>
<name>A0A078AYA0_STYLE</name>
<dbReference type="PANTHER" id="PTHR31398">
    <property type="entry name" value="MEIOTIC NUCLEAR DIVISION PROTEIN 1 HOMOLOG"/>
    <property type="match status" value="1"/>
</dbReference>
<gene>
    <name evidence="3" type="primary">Contig11904.g12738</name>
    <name evidence="3" type="ORF">STYLEM_16213</name>
</gene>
<feature type="region of interest" description="Disordered" evidence="1">
    <location>
        <begin position="536"/>
        <end position="557"/>
    </location>
</feature>
<dbReference type="GO" id="GO:0007131">
    <property type="term" value="P:reciprocal meiotic recombination"/>
    <property type="evidence" value="ECO:0007669"/>
    <property type="project" value="TreeGrafter"/>
</dbReference>
<accession>A0A078AYA0</accession>
<evidence type="ECO:0000313" key="3">
    <source>
        <dbReference type="EMBL" id="CDW87111.1"/>
    </source>
</evidence>
<evidence type="ECO:0000256" key="1">
    <source>
        <dbReference type="SAM" id="MobiDB-lite"/>
    </source>
</evidence>
<dbReference type="InParanoid" id="A0A078AYA0"/>
<proteinExistence type="predicted"/>